<dbReference type="Proteomes" id="UP000001055">
    <property type="component" value="Unassembled WGS sequence"/>
</dbReference>
<dbReference type="KEGG" id="pno:SNOG_07729"/>
<dbReference type="InParanoid" id="Q0UKI5"/>
<dbReference type="VEuPathDB" id="FungiDB:JI435_077270"/>
<dbReference type="EMBL" id="CH445335">
    <property type="protein sequence ID" value="EAT85195.1"/>
    <property type="molecule type" value="Genomic_DNA"/>
</dbReference>
<dbReference type="RefSeq" id="XP_001798060.1">
    <property type="nucleotide sequence ID" value="XM_001798008.1"/>
</dbReference>
<reference evidence="3" key="1">
    <citation type="journal article" date="2007" name="Plant Cell">
        <title>Dothideomycete-plant interactions illuminated by genome sequencing and EST analysis of the wheat pathogen Stagonospora nodorum.</title>
        <authorList>
            <person name="Hane J.K."/>
            <person name="Lowe R.G."/>
            <person name="Solomon P.S."/>
            <person name="Tan K.C."/>
            <person name="Schoch C.L."/>
            <person name="Spatafora J.W."/>
            <person name="Crous P.W."/>
            <person name="Kodira C."/>
            <person name="Birren B.W."/>
            <person name="Galagan J.E."/>
            <person name="Torriani S.F."/>
            <person name="McDonald B.A."/>
            <person name="Oliver R.P."/>
        </authorList>
    </citation>
    <scope>NUCLEOTIDE SEQUENCE [LARGE SCALE GENOMIC DNA]</scope>
    <source>
        <strain evidence="3">SN15 / ATCC MYA-4574 / FGSC 10173</strain>
    </source>
</reference>
<name>Q0UKI5_PHANO</name>
<gene>
    <name evidence="2" type="ORF">SNOG_07729</name>
</gene>
<accession>Q0UKI5</accession>
<dbReference type="GeneID" id="5974953"/>
<evidence type="ECO:0000313" key="2">
    <source>
        <dbReference type="EMBL" id="EAT85195.1"/>
    </source>
</evidence>
<proteinExistence type="predicted"/>
<feature type="region of interest" description="Disordered" evidence="1">
    <location>
        <begin position="178"/>
        <end position="205"/>
    </location>
</feature>
<organism evidence="2 3">
    <name type="scientific">Phaeosphaeria nodorum (strain SN15 / ATCC MYA-4574 / FGSC 10173)</name>
    <name type="common">Glume blotch fungus</name>
    <name type="synonym">Parastagonospora nodorum</name>
    <dbReference type="NCBI Taxonomy" id="321614"/>
    <lineage>
        <taxon>Eukaryota</taxon>
        <taxon>Fungi</taxon>
        <taxon>Dikarya</taxon>
        <taxon>Ascomycota</taxon>
        <taxon>Pezizomycotina</taxon>
        <taxon>Dothideomycetes</taxon>
        <taxon>Pleosporomycetidae</taxon>
        <taxon>Pleosporales</taxon>
        <taxon>Pleosporineae</taxon>
        <taxon>Phaeosphaeriaceae</taxon>
        <taxon>Parastagonospora</taxon>
    </lineage>
</organism>
<evidence type="ECO:0000256" key="1">
    <source>
        <dbReference type="SAM" id="MobiDB-lite"/>
    </source>
</evidence>
<evidence type="ECO:0000313" key="3">
    <source>
        <dbReference type="Proteomes" id="UP000001055"/>
    </source>
</evidence>
<dbReference type="AlphaFoldDB" id="Q0UKI5"/>
<protein>
    <submittedName>
        <fullName evidence="2">Uncharacterized protein</fullName>
    </submittedName>
</protein>
<sequence>MREDPKDKQYCYWPGHYGCLNGDLYVCDAHNMWVLSAKCGKSSKGEDCCKIGPEIGVARCVCPAAESSNLLEDRSMADIEASAIGTVAADLPCGVVGLHWCDEIAFRGLYVCGQNFQWQLVADCGTTSTGFGCCRAVLPGSAWCDCRGLPGGPPMFLLAGVSAAAAAVAVDAGTTETTVPTTKDIASREAPSSVAPDSVTPESSNEKCTPGQFWCETPGWDWVIVCNLNGDWERSNFCGKTSETYGCCRSSSIPSHYAVCDCTTLPGVPPALLHDRAVDVIGQVSEDIQDGEPGGKCSPGTFSCRQPFVDGDLLVCGVNGVWQISSHCCGPYTCYDPPGDEQPHCECVPKALDSNLVRDIAGNDDVAVEAPRSVSSERSADPVAHGCSPGTFECRKKGTEIFLCNTKGFWELSQVCKGASKCNVRSNGEAYCGPGRLDHKVSPGSAISFARSADIQQACQPGELNCSIMPATNQGVIMVCNASGQWQLRIFHTAHCSHRNGFLSGEGVGYGEKTA</sequence>